<reference evidence="1" key="1">
    <citation type="submission" date="2020-08" db="EMBL/GenBank/DDBJ databases">
        <title>Genomic Encyclopedia of Type Strains, Phase IV (KMG-IV): sequencing the most valuable type-strain genomes for metagenomic binning, comparative biology and taxonomic classification.</title>
        <authorList>
            <person name="Goeker M."/>
        </authorList>
    </citation>
    <scope>NUCLEOTIDE SEQUENCE [LARGE SCALE GENOMIC DNA]</scope>
    <source>
        <strain evidence="1">DSM 105720</strain>
    </source>
</reference>
<evidence type="ECO:0008006" key="3">
    <source>
        <dbReference type="Google" id="ProtNLM"/>
    </source>
</evidence>
<dbReference type="RefSeq" id="WP_158332247.1">
    <property type="nucleotide sequence ID" value="NZ_JACIER010000004.1"/>
</dbReference>
<dbReference type="AlphaFoldDB" id="A0A840CVS5"/>
<name>A0A840CVS5_9BACE</name>
<dbReference type="EMBL" id="JACIER010000004">
    <property type="protein sequence ID" value="MBB4043426.1"/>
    <property type="molecule type" value="Genomic_DNA"/>
</dbReference>
<sequence length="363" mass="40097">MRTNNNRPKTNRMRYSYYLLFLLAVWLLPSSCSNEEEVTSELTVLTLGVTSDPLSSLTYGIPGTGDENTVERMRILIFNSRTLSLESNNYYGASSSNPMPSLPASLSYTLHTGPKRIIVLGNEPATLSPTLDGLSTFSDLQSLTMSDEMTINTLPLRLPFSTAKELNVSPSALPSRTGIVLERSVGKIQVQIAKDDANLKIVDLQGIQLINVPSSSSLIDGYPQSSPILTNLTQQALSIPNLGLLHQSLTINTPYIYENFPVSAATQTILRIWLTENGTAKSADVPLVCGTDPLGQYVYGVRRNTVSNMRLTVLGEHLKVEYTLSPWNEESPWDKEPGTDDSNILFAPWEENPNDYDWELPHS</sequence>
<protein>
    <recommendedName>
        <fullName evidence="3">Major fimbrial subunit protein N-terminal domain-containing protein</fullName>
    </recommendedName>
</protein>
<evidence type="ECO:0000313" key="1">
    <source>
        <dbReference type="EMBL" id="MBB4043426.1"/>
    </source>
</evidence>
<comment type="caution">
    <text evidence="1">The sequence shown here is derived from an EMBL/GenBank/DDBJ whole genome shotgun (WGS) entry which is preliminary data.</text>
</comment>
<evidence type="ECO:0000313" key="2">
    <source>
        <dbReference type="Proteomes" id="UP000560658"/>
    </source>
</evidence>
<gene>
    <name evidence="1" type="ORF">GGR06_001208</name>
</gene>
<dbReference type="Proteomes" id="UP000560658">
    <property type="component" value="Unassembled WGS sequence"/>
</dbReference>
<proteinExistence type="predicted"/>
<organism evidence="1 2">
    <name type="scientific">Bacteroides reticulotermitis</name>
    <dbReference type="NCBI Taxonomy" id="1133319"/>
    <lineage>
        <taxon>Bacteria</taxon>
        <taxon>Pseudomonadati</taxon>
        <taxon>Bacteroidota</taxon>
        <taxon>Bacteroidia</taxon>
        <taxon>Bacteroidales</taxon>
        <taxon>Bacteroidaceae</taxon>
        <taxon>Bacteroides</taxon>
    </lineage>
</organism>
<accession>A0A840CVS5</accession>
<keyword evidence="2" id="KW-1185">Reference proteome</keyword>